<dbReference type="EMBL" id="KN831820">
    <property type="protein sequence ID" value="KIM35478.1"/>
    <property type="molecule type" value="Genomic_DNA"/>
</dbReference>
<keyword evidence="2" id="KW-1185">Reference proteome</keyword>
<dbReference type="HOGENOM" id="CLU_172697_0_0_1"/>
<sequence length="113" mass="13065">MFRLAALFQRLSNFFGRRKPPPPASMPEKSTHFVPTDWYIVETSPGGNERNFANSKTGEVTWYTPEGMTAEEILAIPDADKYWWTTKQVKSYMKEMAKQKARNGGRDWKDAKD</sequence>
<reference evidence="2" key="2">
    <citation type="submission" date="2015-01" db="EMBL/GenBank/DDBJ databases">
        <title>Evolutionary Origins and Diversification of the Mycorrhizal Mutualists.</title>
        <authorList>
            <consortium name="DOE Joint Genome Institute"/>
            <consortium name="Mycorrhizal Genomics Consortium"/>
            <person name="Kohler A."/>
            <person name="Kuo A."/>
            <person name="Nagy L.G."/>
            <person name="Floudas D."/>
            <person name="Copeland A."/>
            <person name="Barry K.W."/>
            <person name="Cichocki N."/>
            <person name="Veneault-Fourrey C."/>
            <person name="LaButti K."/>
            <person name="Lindquist E.A."/>
            <person name="Lipzen A."/>
            <person name="Lundell T."/>
            <person name="Morin E."/>
            <person name="Murat C."/>
            <person name="Riley R."/>
            <person name="Ohm R."/>
            <person name="Sun H."/>
            <person name="Tunlid A."/>
            <person name="Henrissat B."/>
            <person name="Grigoriev I.V."/>
            <person name="Hibbett D.S."/>
            <person name="Martin F."/>
        </authorList>
    </citation>
    <scope>NUCLEOTIDE SEQUENCE [LARGE SCALE GENOMIC DNA]</scope>
    <source>
        <strain evidence="2">h7</strain>
    </source>
</reference>
<evidence type="ECO:0000313" key="1">
    <source>
        <dbReference type="EMBL" id="KIM35478.1"/>
    </source>
</evidence>
<reference evidence="1 2" key="1">
    <citation type="submission" date="2014-04" db="EMBL/GenBank/DDBJ databases">
        <authorList>
            <consortium name="DOE Joint Genome Institute"/>
            <person name="Kuo A."/>
            <person name="Gay G."/>
            <person name="Dore J."/>
            <person name="Kohler A."/>
            <person name="Nagy L.G."/>
            <person name="Floudas D."/>
            <person name="Copeland A."/>
            <person name="Barry K.W."/>
            <person name="Cichocki N."/>
            <person name="Veneault-Fourrey C."/>
            <person name="LaButti K."/>
            <person name="Lindquist E.A."/>
            <person name="Lipzen A."/>
            <person name="Lundell T."/>
            <person name="Morin E."/>
            <person name="Murat C."/>
            <person name="Sun H."/>
            <person name="Tunlid A."/>
            <person name="Henrissat B."/>
            <person name="Grigoriev I.V."/>
            <person name="Hibbett D.S."/>
            <person name="Martin F."/>
            <person name="Nordberg H.P."/>
            <person name="Cantor M.N."/>
            <person name="Hua S.X."/>
        </authorList>
    </citation>
    <scope>NUCLEOTIDE SEQUENCE [LARGE SCALE GENOMIC DNA]</scope>
    <source>
        <strain evidence="2">h7</strain>
    </source>
</reference>
<accession>A0A0C2XC14</accession>
<dbReference type="OrthoDB" id="2834207at2759"/>
<proteinExistence type="predicted"/>
<evidence type="ECO:0000313" key="2">
    <source>
        <dbReference type="Proteomes" id="UP000053424"/>
    </source>
</evidence>
<protein>
    <recommendedName>
        <fullName evidence="3">WW domain-containing protein</fullName>
    </recommendedName>
</protein>
<dbReference type="Proteomes" id="UP000053424">
    <property type="component" value="Unassembled WGS sequence"/>
</dbReference>
<name>A0A0C2XC14_HEBCY</name>
<gene>
    <name evidence="1" type="ORF">M413DRAFT_348853</name>
</gene>
<organism evidence="1 2">
    <name type="scientific">Hebeloma cylindrosporum</name>
    <dbReference type="NCBI Taxonomy" id="76867"/>
    <lineage>
        <taxon>Eukaryota</taxon>
        <taxon>Fungi</taxon>
        <taxon>Dikarya</taxon>
        <taxon>Basidiomycota</taxon>
        <taxon>Agaricomycotina</taxon>
        <taxon>Agaricomycetes</taxon>
        <taxon>Agaricomycetidae</taxon>
        <taxon>Agaricales</taxon>
        <taxon>Agaricineae</taxon>
        <taxon>Hymenogastraceae</taxon>
        <taxon>Hebeloma</taxon>
    </lineage>
</organism>
<dbReference type="AlphaFoldDB" id="A0A0C2XC14"/>
<evidence type="ECO:0008006" key="3">
    <source>
        <dbReference type="Google" id="ProtNLM"/>
    </source>
</evidence>